<organism evidence="3 4">
    <name type="scientific">Hevea brasiliensis</name>
    <name type="common">Para rubber tree</name>
    <name type="synonym">Siphonia brasiliensis</name>
    <dbReference type="NCBI Taxonomy" id="3981"/>
    <lineage>
        <taxon>Eukaryota</taxon>
        <taxon>Viridiplantae</taxon>
        <taxon>Streptophyta</taxon>
        <taxon>Embryophyta</taxon>
        <taxon>Tracheophyta</taxon>
        <taxon>Spermatophyta</taxon>
        <taxon>Magnoliopsida</taxon>
        <taxon>eudicotyledons</taxon>
        <taxon>Gunneridae</taxon>
        <taxon>Pentapetalae</taxon>
        <taxon>rosids</taxon>
        <taxon>fabids</taxon>
        <taxon>Malpighiales</taxon>
        <taxon>Euphorbiaceae</taxon>
        <taxon>Crotonoideae</taxon>
        <taxon>Micrandreae</taxon>
        <taxon>Hevea</taxon>
    </lineage>
</organism>
<dbReference type="Proteomes" id="UP001174677">
    <property type="component" value="Chromosome 12"/>
</dbReference>
<name>A0ABQ9LH67_HEVBR</name>
<dbReference type="Gene3D" id="3.40.50.10140">
    <property type="entry name" value="Toll/interleukin-1 receptor homology (TIR) domain"/>
    <property type="match status" value="1"/>
</dbReference>
<dbReference type="EMBL" id="JARPOI010000012">
    <property type="protein sequence ID" value="KAJ9167297.1"/>
    <property type="molecule type" value="Genomic_DNA"/>
</dbReference>
<evidence type="ECO:0000313" key="4">
    <source>
        <dbReference type="Proteomes" id="UP001174677"/>
    </source>
</evidence>
<evidence type="ECO:0000313" key="3">
    <source>
        <dbReference type="EMBL" id="KAJ9167297.1"/>
    </source>
</evidence>
<proteinExistence type="predicted"/>
<dbReference type="SUPFAM" id="SSF52200">
    <property type="entry name" value="Toll/Interleukin receptor TIR domain"/>
    <property type="match status" value="1"/>
</dbReference>
<dbReference type="InterPro" id="IPR035897">
    <property type="entry name" value="Toll_tir_struct_dom_sf"/>
</dbReference>
<dbReference type="InterPro" id="IPR044974">
    <property type="entry name" value="Disease_R_plants"/>
</dbReference>
<dbReference type="SMART" id="SM00255">
    <property type="entry name" value="TIR"/>
    <property type="match status" value="1"/>
</dbReference>
<reference evidence="3 4" key="1">
    <citation type="journal article" date="2023" name="Plant Biotechnol. J.">
        <title>Chromosome-level wild Hevea brasiliensis genome provides new tools for genomic-assisted breeding and valuable loci to elevate rubber yield.</title>
        <authorList>
            <person name="Cheng H."/>
            <person name="Song X."/>
            <person name="Hu Y."/>
            <person name="Wu T."/>
            <person name="Yang Q."/>
            <person name="An Z."/>
            <person name="Feng S."/>
            <person name="Deng Z."/>
            <person name="Wu W."/>
            <person name="Zeng X."/>
            <person name="Tu M."/>
            <person name="Wang X."/>
            <person name="Huang H."/>
        </authorList>
    </citation>
    <scope>NUCLEOTIDE SEQUENCE [LARGE SCALE GENOMIC DNA]</scope>
    <source>
        <strain evidence="3">MT/VB/25A 57/8</strain>
    </source>
</reference>
<dbReference type="PANTHER" id="PTHR11017:SF559">
    <property type="entry name" value="DISEASE RESISTANCE PROTEIN CHL1"/>
    <property type="match status" value="1"/>
</dbReference>
<feature type="region of interest" description="Disordered" evidence="1">
    <location>
        <begin position="1"/>
        <end position="43"/>
    </location>
</feature>
<evidence type="ECO:0000259" key="2">
    <source>
        <dbReference type="PROSITE" id="PS50104"/>
    </source>
</evidence>
<dbReference type="PANTHER" id="PTHR11017">
    <property type="entry name" value="LEUCINE-RICH REPEAT-CONTAINING PROTEIN"/>
    <property type="match status" value="1"/>
</dbReference>
<dbReference type="Gene3D" id="3.40.50.300">
    <property type="entry name" value="P-loop containing nucleotide triphosphate hydrolases"/>
    <property type="match status" value="1"/>
</dbReference>
<dbReference type="InterPro" id="IPR025558">
    <property type="entry name" value="DUF4283"/>
</dbReference>
<dbReference type="Pfam" id="PF14111">
    <property type="entry name" value="DUF4283"/>
    <property type="match status" value="1"/>
</dbReference>
<dbReference type="SUPFAM" id="SSF52540">
    <property type="entry name" value="P-loop containing nucleoside triphosphate hydrolases"/>
    <property type="match status" value="1"/>
</dbReference>
<keyword evidence="4" id="KW-1185">Reference proteome</keyword>
<comment type="caution">
    <text evidence="3">The sequence shown here is derived from an EMBL/GenBank/DDBJ whole genome shotgun (WGS) entry which is preliminary data.</text>
</comment>
<accession>A0ABQ9LH67</accession>
<feature type="compositionally biased region" description="Low complexity" evidence="1">
    <location>
        <begin position="17"/>
        <end position="43"/>
    </location>
</feature>
<dbReference type="InterPro" id="IPR027417">
    <property type="entry name" value="P-loop_NTPase"/>
</dbReference>
<protein>
    <recommendedName>
        <fullName evidence="2">TIR domain-containing protein</fullName>
    </recommendedName>
</protein>
<dbReference type="PROSITE" id="PS50104">
    <property type="entry name" value="TIR"/>
    <property type="match status" value="1"/>
</dbReference>
<gene>
    <name evidence="3" type="ORF">P3X46_021961</name>
</gene>
<feature type="domain" description="TIR" evidence="2">
    <location>
        <begin position="47"/>
        <end position="212"/>
    </location>
</feature>
<evidence type="ECO:0000256" key="1">
    <source>
        <dbReference type="SAM" id="MobiDB-lite"/>
    </source>
</evidence>
<dbReference type="InterPro" id="IPR000157">
    <property type="entry name" value="TIR_dom"/>
</dbReference>
<dbReference type="Pfam" id="PF01582">
    <property type="entry name" value="TIR"/>
    <property type="match status" value="1"/>
</dbReference>
<sequence length="900" mass="102331">MIFAGKEAASSFNPFCSSPTSISSSSSSSSSSPSYSSSSSSSSLPEWRYDVFLSFRGLDTRHNFSDHLYTALKERGVKVFRDDKKLGKGRIITRTIFRAIEESKFSIVVFSRNYACSEWCLDELAKIIECMNEKGHVAFPIFYHVPPDDVMNQIGHYEEAFLCHQRLFKKQRVQRWRIALTEIAGISGWDVQNYRSDSKLIKSIVRKISWNLRCTSPSTGKQLVPLSSTIKEINLYLYEGLDKTDIVRICGMDGMSSTTIGRVVYDAVIRQKWELFRFQELVSEMPRECSRNIWDADRVINVIRSKRQHKKVLVLLDDLDNLELVASLLRKHGWFIQGSRIVISARTPNKTILNVLDIRFGEPQGRENLFDASFNKAEKANNSMFLDIACFLKEMDDDHITRIVQSLVSGDLQAKSGTKFLISKSLIDISDNEYLLPLQDLSKKYFSQKNLEETRSHEKFWDMAGIHRLIRFDGASSQSNGKTENEPMKGLSTDKFKIQHQNLVGNGVSGKDTSSLHNLAREPVKERENAACVVPLELRSSGISEARCAAAKWQSELRFQEDVVNAVALKANGNAVTKSLLISKEISNQNQRLKITNGMSNSRKRRNAVETIFSPLSPETIFYDTNEEKNVASSDNFEMKEHGSGLPRNIEFINQRQSAATLPDSQIVFGGQQLRFFMPESTKGKNIVRIPKAVVEEGIKKWDQCLVGQFLGQSADISVMLNMANGLWGKEGRIEVTKTENELYIFKFPNERTRDFVLESGPWYMANNPLVMRRWQPKMKLLELDKSKIPVWIKLMGIPMEYMTMQGLSYIASAVGKPLYVDRATASMSTIAFAKVCVEISIEDKIMEDISVMDDDGEELLVRVEYLWMPEKCIACREFGHSISTCTRFKNLIGKSDYFL</sequence>